<dbReference type="EMBL" id="CCKJ01000148">
    <property type="protein sequence ID" value="CDT97386.1"/>
    <property type="molecule type" value="Genomic_DNA"/>
</dbReference>
<dbReference type="Gene3D" id="1.10.4160.10">
    <property type="entry name" value="Hydantoin permease"/>
    <property type="match status" value="1"/>
</dbReference>
<proteinExistence type="inferred from homology"/>
<organism evidence="7 8">
    <name type="scientific">Vibrio coralliirubri</name>
    <dbReference type="NCBI Taxonomy" id="1516159"/>
    <lineage>
        <taxon>Bacteria</taxon>
        <taxon>Pseudomonadati</taxon>
        <taxon>Pseudomonadota</taxon>
        <taxon>Gammaproteobacteria</taxon>
        <taxon>Vibrionales</taxon>
        <taxon>Vibrionaceae</taxon>
        <taxon>Vibrio</taxon>
    </lineage>
</organism>
<evidence type="ECO:0000256" key="1">
    <source>
        <dbReference type="ARBA" id="ARBA00004141"/>
    </source>
</evidence>
<evidence type="ECO:0000256" key="3">
    <source>
        <dbReference type="ARBA" id="ARBA00022692"/>
    </source>
</evidence>
<feature type="transmembrane region" description="Helical" evidence="6">
    <location>
        <begin position="213"/>
        <end position="232"/>
    </location>
</feature>
<feature type="transmembrane region" description="Helical" evidence="6">
    <location>
        <begin position="244"/>
        <end position="266"/>
    </location>
</feature>
<dbReference type="PANTHER" id="PTHR30569">
    <property type="entry name" value="CYTOSINE TRANSPORTER CODB"/>
    <property type="match status" value="1"/>
</dbReference>
<reference evidence="7 8" key="1">
    <citation type="submission" date="2014-06" db="EMBL/GenBank/DDBJ databases">
        <authorList>
            <person name="Le Roux F."/>
        </authorList>
    </citation>
    <scope>NUCLEOTIDE SEQUENCE [LARGE SCALE GENOMIC DNA]</scope>
    <source>
        <strain evidence="7 8">J2-31</strain>
    </source>
</reference>
<feature type="transmembrane region" description="Helical" evidence="6">
    <location>
        <begin position="389"/>
        <end position="407"/>
    </location>
</feature>
<feature type="transmembrane region" description="Helical" evidence="6">
    <location>
        <begin position="149"/>
        <end position="170"/>
    </location>
</feature>
<dbReference type="GO" id="GO:0015209">
    <property type="term" value="F:cytosine transmembrane transporter activity"/>
    <property type="evidence" value="ECO:0007669"/>
    <property type="project" value="InterPro"/>
</dbReference>
<dbReference type="Proteomes" id="UP000041625">
    <property type="component" value="Unassembled WGS sequence"/>
</dbReference>
<gene>
    <name evidence="7" type="ORF">VCR31J2_2310007</name>
</gene>
<evidence type="ECO:0000256" key="4">
    <source>
        <dbReference type="ARBA" id="ARBA00022989"/>
    </source>
</evidence>
<dbReference type="PANTHER" id="PTHR30569:SF0">
    <property type="entry name" value="CYTOSINE PERMEASE"/>
    <property type="match status" value="1"/>
</dbReference>
<feature type="transmembrane region" description="Helical" evidence="6">
    <location>
        <begin position="39"/>
        <end position="59"/>
    </location>
</feature>
<sequence>MDGTMAAEAYVNKPEATHSHKKIDDFELEPIPEKAKRSWWVISLIWLAIGIDISGLFLGSILSSGIGFEDALLATFIGSGLLAIIAMLCANIGFQAGVSTPLVSSAVFGRNGGKILGFINGISLVGWFAFQADFFAFIMVDALAKYDIIISHLTALIGGSVLMMMTAIYGVRALGKLSTYSVPLMVTLITIGLFMAADYQGGAAPSIEDPLTLGQAISFVMSIWILAAVAAPDIARYAKTRRDAILGAGIGFLVGNSAIILIALILTKMTGTDDLVEVFFTLGLGMAAIIVLVFAQWTTNSSNLTSGGLCMSMVLPKIPRPVLVVIMTIVGIGIAQLGMVNKFTDFLMLLSVTIAPAAGVYIVQYYVLDSTKMSFENIQQVPAWMFKGLASWAFGTAFSACTAPEFFNLFSFTSISALDGILAAGVIYLALMKLSPSSDKEL</sequence>
<dbReference type="Pfam" id="PF02133">
    <property type="entry name" value="Transp_cyt_pur"/>
    <property type="match status" value="1"/>
</dbReference>
<dbReference type="InterPro" id="IPR001248">
    <property type="entry name" value="Pur-cyt_permease"/>
</dbReference>
<keyword evidence="8" id="KW-1185">Reference proteome</keyword>
<evidence type="ECO:0000313" key="7">
    <source>
        <dbReference type="EMBL" id="CDT97386.1"/>
    </source>
</evidence>
<feature type="transmembrane region" description="Helical" evidence="6">
    <location>
        <begin position="115"/>
        <end position="137"/>
    </location>
</feature>
<dbReference type="RefSeq" id="WP_050652198.1">
    <property type="nucleotide sequence ID" value="NZ_LK934078.1"/>
</dbReference>
<feature type="transmembrane region" description="Helical" evidence="6">
    <location>
        <begin position="413"/>
        <end position="431"/>
    </location>
</feature>
<evidence type="ECO:0000256" key="2">
    <source>
        <dbReference type="ARBA" id="ARBA00008974"/>
    </source>
</evidence>
<evidence type="ECO:0000313" key="8">
    <source>
        <dbReference type="Proteomes" id="UP000041625"/>
    </source>
</evidence>
<feature type="transmembrane region" description="Helical" evidence="6">
    <location>
        <begin position="182"/>
        <end position="201"/>
    </location>
</feature>
<keyword evidence="5 6" id="KW-0472">Membrane</keyword>
<comment type="similarity">
    <text evidence="2">Belongs to the purine-cytosine permease (2.A.39) family.</text>
</comment>
<evidence type="ECO:0000256" key="6">
    <source>
        <dbReference type="SAM" id="Phobius"/>
    </source>
</evidence>
<comment type="caution">
    <text evidence="7">The sequence shown here is derived from an EMBL/GenBank/DDBJ whole genome shotgun (WGS) entry which is preliminary data.</text>
</comment>
<feature type="transmembrane region" description="Helical" evidence="6">
    <location>
        <begin position="278"/>
        <end position="297"/>
    </location>
</feature>
<comment type="subcellular location">
    <subcellularLocation>
        <location evidence="1">Membrane</location>
        <topology evidence="1">Multi-pass membrane protein</topology>
    </subcellularLocation>
</comment>
<dbReference type="GO" id="GO:0005886">
    <property type="term" value="C:plasma membrane"/>
    <property type="evidence" value="ECO:0007669"/>
    <property type="project" value="TreeGrafter"/>
</dbReference>
<dbReference type="InterPro" id="IPR030191">
    <property type="entry name" value="CodB"/>
</dbReference>
<keyword evidence="3 6" id="KW-0812">Transmembrane</keyword>
<feature type="transmembrane region" description="Helical" evidence="6">
    <location>
        <begin position="346"/>
        <end position="368"/>
    </location>
</feature>
<protein>
    <submittedName>
        <fullName evidence="7">Permease for cytosine/purines uracil thiamine allantoin</fullName>
    </submittedName>
</protein>
<dbReference type="AlphaFoldDB" id="A0AA86WTP8"/>
<name>A0AA86WTP8_9VIBR</name>
<feature type="transmembrane region" description="Helical" evidence="6">
    <location>
        <begin position="318"/>
        <end position="340"/>
    </location>
</feature>
<accession>A0AA86WTP8</accession>
<evidence type="ECO:0000256" key="5">
    <source>
        <dbReference type="ARBA" id="ARBA00023136"/>
    </source>
</evidence>
<keyword evidence="4 6" id="KW-1133">Transmembrane helix</keyword>
<feature type="transmembrane region" description="Helical" evidence="6">
    <location>
        <begin position="71"/>
        <end position="94"/>
    </location>
</feature>